<evidence type="ECO:0008006" key="6">
    <source>
        <dbReference type="Google" id="ProtNLM"/>
    </source>
</evidence>
<reference evidence="4" key="3">
    <citation type="submission" date="2022-01" db="EMBL/GenBank/DDBJ databases">
        <authorList>
            <person name="Rubenstein D.R."/>
        </authorList>
    </citation>
    <scope>NUCLEOTIDE SEQUENCE</scope>
    <source>
        <strain evidence="4">SS15</strain>
        <tissue evidence="4">Liver</tissue>
    </source>
</reference>
<dbReference type="EMBL" id="JADDUC020000005">
    <property type="protein sequence ID" value="KAI1238809.1"/>
    <property type="molecule type" value="Genomic_DNA"/>
</dbReference>
<evidence type="ECO:0000256" key="2">
    <source>
        <dbReference type="SAM" id="Phobius"/>
    </source>
</evidence>
<protein>
    <recommendedName>
        <fullName evidence="6">Transmembrane protein</fullName>
    </recommendedName>
</protein>
<dbReference type="PANTHER" id="PTHR32005:SF1">
    <property type="entry name" value="TRANSMEMBRANE PROTEIN 178B"/>
    <property type="match status" value="1"/>
</dbReference>
<keyword evidence="2" id="KW-0812">Transmembrane</keyword>
<feature type="transmembrane region" description="Helical" evidence="2">
    <location>
        <begin position="284"/>
        <end position="310"/>
    </location>
</feature>
<dbReference type="Gene3D" id="1.20.140.150">
    <property type="match status" value="1"/>
</dbReference>
<reference evidence="4 5" key="2">
    <citation type="journal article" date="2021" name="J. Hered.">
        <title>Feather Gene Expression Elucidates the Developmental Basis of Plumage Iridescence in African Starlings.</title>
        <authorList>
            <person name="Rubenstein D.R."/>
            <person name="Corvelo A."/>
            <person name="MacManes M.D."/>
            <person name="Maia R."/>
            <person name="Narzisi G."/>
            <person name="Rousaki A."/>
            <person name="Vandenabeele P."/>
            <person name="Shawkey M.D."/>
            <person name="Solomon J."/>
        </authorList>
    </citation>
    <scope>NUCLEOTIDE SEQUENCE [LARGE SCALE GENOMIC DNA]</scope>
    <source>
        <strain evidence="4">SS15</strain>
    </source>
</reference>
<dbReference type="AlphaFoldDB" id="A0A835TYP2"/>
<comment type="caution">
    <text evidence="3">The sequence shown here is derived from an EMBL/GenBank/DDBJ whole genome shotgun (WGS) entry which is preliminary data.</text>
</comment>
<keyword evidence="2" id="KW-0472">Membrane</keyword>
<name>A0A835TYP2_9PASS</name>
<keyword evidence="5" id="KW-1185">Reference proteome</keyword>
<sequence>MALMVFDQWSRNYFYGSVIDNEKRAIERCSYIKYHYSSATIPKNLTYNITKTIRQDEWHALLHDTGDNATELWAYCVSEATASRAELQGNDNGWAVEKVPASIEAMKLVPASCDSMYKQRNALKSSFRGLSLGHEESKNNSEQAPQCFPKREKPMLALALSVFNAVRSGMTHGSGTEVGRVSGAGKEARGRQVEAEEDYMGPVEVESLIRSHVFTESQEDHLILHDEMKEVKPICGTVKMSLASIVKDLRRMTAGFMGMAVAIILFGWIIGVLGCCWDRGLMQYVAGLLFLMGGTFCIISLCTCVAGINFELSRYPRYLYGLPDDISHGYGWSMFCAFPFMAHTAVLTQPAREDSRSGTGHFSPSLSSQKDGGQRAKLGATERKASGVWLQGQRAQLLSACTGKGEEEQTLKPSWSLKMHSFPGGPAKSGDAGGGSSSSVSWVTPLPITAVIAVTAKDPEAAQLSWLKQQLTIPFLPPFLDLGKFTQLTVLQVTKSTEHTAACVPLFQWSDGNNSALTQAGAQLCSLSSTIEMNQLNLLLVSVPYGIRKALFKKPHIKNHRPKISESVTQSQKDDGMGPLDLTLPKAGSSGGNTVDIFIEAE</sequence>
<evidence type="ECO:0000313" key="5">
    <source>
        <dbReference type="Proteomes" id="UP000618051"/>
    </source>
</evidence>
<dbReference type="GO" id="GO:0016020">
    <property type="term" value="C:membrane"/>
    <property type="evidence" value="ECO:0007669"/>
    <property type="project" value="TreeGrafter"/>
</dbReference>
<evidence type="ECO:0000313" key="3">
    <source>
        <dbReference type="EMBL" id="KAG0122565.1"/>
    </source>
</evidence>
<feature type="transmembrane region" description="Helical" evidence="2">
    <location>
        <begin position="254"/>
        <end position="277"/>
    </location>
</feature>
<reference evidence="3" key="1">
    <citation type="submission" date="2020-10" db="EMBL/GenBank/DDBJ databases">
        <title>Feather gene expression reveals the developmental basis of iridescence in African starlings.</title>
        <authorList>
            <person name="Rubenstein D.R."/>
        </authorList>
    </citation>
    <scope>NUCLEOTIDE SEQUENCE</scope>
    <source>
        <strain evidence="3">SS15</strain>
        <tissue evidence="3">Liver</tissue>
    </source>
</reference>
<evidence type="ECO:0000313" key="4">
    <source>
        <dbReference type="EMBL" id="KAI1238809.1"/>
    </source>
</evidence>
<dbReference type="Proteomes" id="UP000618051">
    <property type="component" value="Unassembled WGS sequence"/>
</dbReference>
<dbReference type="PANTHER" id="PTHR32005">
    <property type="entry name" value="TRANSMEMBRANE PROTEIN 178B-RELATED"/>
    <property type="match status" value="1"/>
</dbReference>
<dbReference type="InterPro" id="IPR039625">
    <property type="entry name" value="T178A/B"/>
</dbReference>
<gene>
    <name evidence="4" type="ORF">IHE44_0011899</name>
    <name evidence="3" type="ORF">IHE44_008867</name>
</gene>
<feature type="region of interest" description="Disordered" evidence="1">
    <location>
        <begin position="353"/>
        <end position="377"/>
    </location>
</feature>
<feature type="region of interest" description="Disordered" evidence="1">
    <location>
        <begin position="409"/>
        <end position="436"/>
    </location>
</feature>
<dbReference type="EMBL" id="JADDUC010000035">
    <property type="protein sequence ID" value="KAG0122565.1"/>
    <property type="molecule type" value="Genomic_DNA"/>
</dbReference>
<feature type="compositionally biased region" description="Polar residues" evidence="1">
    <location>
        <begin position="357"/>
        <end position="371"/>
    </location>
</feature>
<evidence type="ECO:0000256" key="1">
    <source>
        <dbReference type="SAM" id="MobiDB-lite"/>
    </source>
</evidence>
<feature type="region of interest" description="Disordered" evidence="1">
    <location>
        <begin position="174"/>
        <end position="195"/>
    </location>
</feature>
<organism evidence="3">
    <name type="scientific">Lamprotornis superbus</name>
    <dbReference type="NCBI Taxonomy" id="245042"/>
    <lineage>
        <taxon>Eukaryota</taxon>
        <taxon>Metazoa</taxon>
        <taxon>Chordata</taxon>
        <taxon>Craniata</taxon>
        <taxon>Vertebrata</taxon>
        <taxon>Euteleostomi</taxon>
        <taxon>Archelosauria</taxon>
        <taxon>Archosauria</taxon>
        <taxon>Dinosauria</taxon>
        <taxon>Saurischia</taxon>
        <taxon>Theropoda</taxon>
        <taxon>Coelurosauria</taxon>
        <taxon>Aves</taxon>
        <taxon>Neognathae</taxon>
        <taxon>Neoaves</taxon>
        <taxon>Telluraves</taxon>
        <taxon>Australaves</taxon>
        <taxon>Passeriformes</taxon>
        <taxon>Sturnidae</taxon>
        <taxon>Lamprotornis</taxon>
    </lineage>
</organism>
<proteinExistence type="predicted"/>
<accession>A0A835TYP2</accession>
<keyword evidence="2" id="KW-1133">Transmembrane helix</keyword>